<protein>
    <submittedName>
        <fullName evidence="2">Afadin- and alpha-actinin-binding protein-like</fullName>
    </submittedName>
</protein>
<dbReference type="PANTHER" id="PTHR46507">
    <property type="entry name" value="AFADIN- AND ALPHA-ACTININ-BINDING PROTEIN"/>
    <property type="match status" value="1"/>
</dbReference>
<dbReference type="AlphaFoldDB" id="A0A3B3RH56"/>
<keyword evidence="3" id="KW-1185">Reference proteome</keyword>
<dbReference type="GO" id="GO:0035735">
    <property type="term" value="P:intraciliary transport involved in cilium assembly"/>
    <property type="evidence" value="ECO:0007669"/>
    <property type="project" value="TreeGrafter"/>
</dbReference>
<feature type="region of interest" description="Disordered" evidence="1">
    <location>
        <begin position="15"/>
        <end position="70"/>
    </location>
</feature>
<name>A0A3B3RH56_9TELE</name>
<dbReference type="GO" id="GO:0036064">
    <property type="term" value="C:ciliary basal body"/>
    <property type="evidence" value="ECO:0007669"/>
    <property type="project" value="TreeGrafter"/>
</dbReference>
<reference evidence="2" key="1">
    <citation type="submission" date="2025-08" db="UniProtKB">
        <authorList>
            <consortium name="Ensembl"/>
        </authorList>
    </citation>
    <scope>IDENTIFICATION</scope>
</reference>
<evidence type="ECO:0000313" key="3">
    <source>
        <dbReference type="Proteomes" id="UP000261540"/>
    </source>
</evidence>
<dbReference type="Ensembl" id="ENSPKIT00000042194.1">
    <property type="protein sequence ID" value="ENSPKIP00000017678.1"/>
    <property type="gene ID" value="ENSPKIG00000003492.1"/>
</dbReference>
<proteinExistence type="predicted"/>
<feature type="compositionally biased region" description="Polar residues" evidence="1">
    <location>
        <begin position="15"/>
        <end position="39"/>
    </location>
</feature>
<dbReference type="STRING" id="1676925.ENSPKIP00000017678"/>
<feature type="region of interest" description="Disordered" evidence="1">
    <location>
        <begin position="373"/>
        <end position="466"/>
    </location>
</feature>
<feature type="compositionally biased region" description="Basic and acidic residues" evidence="1">
    <location>
        <begin position="144"/>
        <end position="153"/>
    </location>
</feature>
<sequence length="466" mass="53922">MSRLPRASWRLQLSSGLQDTVTGSPISSPTRSHTSNGAASWTGRGATGEKKRGRGAPDALQQQELQTERQKDVARLHDALRLEQENHRHLQSRCSQQAWELKRKERQNGRLKERLAQLLDRPRERKRSMDMLNAPPRLLGKSPLPRDARAADRRTDQEVALRVMLERQEVELRQALTLRRDLCDLLRLLRTHMEQTFRDSLVVVGVPDCEKLLQLEEALGDHVTGGVVQAWDRVQRRFGELVSQAQSSSSAGTDQEKLLAQLESDLEQSRQLVRLQQQVLQDSVNPPLLPTLTDSYYLEEWERLQAKWVELEDQRRSFQRERQAFTEAAIRLGRERWQFEQQKAIHLAQQILCHSPWDQPTHDRRESSIISHRTYSASPAASPSPREPGIAPWAEHSPAQTPSTPELYSALRLPFHPRRSRGSLVGSERQSRERQSRERQSRERQSRERQSRERQSRGHRSLECSF</sequence>
<organism evidence="2 3">
    <name type="scientific">Paramormyrops kingsleyae</name>
    <dbReference type="NCBI Taxonomy" id="1676925"/>
    <lineage>
        <taxon>Eukaryota</taxon>
        <taxon>Metazoa</taxon>
        <taxon>Chordata</taxon>
        <taxon>Craniata</taxon>
        <taxon>Vertebrata</taxon>
        <taxon>Euteleostomi</taxon>
        <taxon>Actinopterygii</taxon>
        <taxon>Neopterygii</taxon>
        <taxon>Teleostei</taxon>
        <taxon>Osteoglossocephala</taxon>
        <taxon>Osteoglossomorpha</taxon>
        <taxon>Osteoglossiformes</taxon>
        <taxon>Mormyridae</taxon>
        <taxon>Paramormyrops</taxon>
    </lineage>
</organism>
<dbReference type="Proteomes" id="UP000261540">
    <property type="component" value="Unplaced"/>
</dbReference>
<dbReference type="GO" id="GO:0034451">
    <property type="term" value="C:centriolar satellite"/>
    <property type="evidence" value="ECO:0007669"/>
    <property type="project" value="TreeGrafter"/>
</dbReference>
<dbReference type="GeneTree" id="ENSGT00940000177102"/>
<reference evidence="2" key="2">
    <citation type="submission" date="2025-09" db="UniProtKB">
        <authorList>
            <consortium name="Ensembl"/>
        </authorList>
    </citation>
    <scope>IDENTIFICATION</scope>
</reference>
<feature type="compositionally biased region" description="Basic and acidic residues" evidence="1">
    <location>
        <begin position="429"/>
        <end position="466"/>
    </location>
</feature>
<dbReference type="PANTHER" id="PTHR46507:SF3">
    <property type="entry name" value="AFADIN- AND ALPHA-ACTININ-BINDING PROTEIN-LIKE"/>
    <property type="match status" value="1"/>
</dbReference>
<dbReference type="InterPro" id="IPR052300">
    <property type="entry name" value="Adhesion_Centrosome_assoc"/>
</dbReference>
<accession>A0A3B3RH56</accession>
<evidence type="ECO:0000256" key="1">
    <source>
        <dbReference type="SAM" id="MobiDB-lite"/>
    </source>
</evidence>
<evidence type="ECO:0000313" key="2">
    <source>
        <dbReference type="Ensembl" id="ENSPKIP00000017678.1"/>
    </source>
</evidence>
<feature type="region of interest" description="Disordered" evidence="1">
    <location>
        <begin position="122"/>
        <end position="153"/>
    </location>
</feature>